<evidence type="ECO:0000313" key="1">
    <source>
        <dbReference type="EMBL" id="KAK4421976.1"/>
    </source>
</evidence>
<reference evidence="1" key="1">
    <citation type="submission" date="2020-06" db="EMBL/GenBank/DDBJ databases">
        <authorList>
            <person name="Li T."/>
            <person name="Hu X."/>
            <person name="Zhang T."/>
            <person name="Song X."/>
            <person name="Zhang H."/>
            <person name="Dai N."/>
            <person name="Sheng W."/>
            <person name="Hou X."/>
            <person name="Wei L."/>
        </authorList>
    </citation>
    <scope>NUCLEOTIDE SEQUENCE</scope>
    <source>
        <strain evidence="1">3651</strain>
        <tissue evidence="1">Leaf</tissue>
    </source>
</reference>
<reference evidence="1" key="2">
    <citation type="journal article" date="2024" name="Plant">
        <title>Genomic evolution and insights into agronomic trait innovations of Sesamum species.</title>
        <authorList>
            <person name="Miao H."/>
            <person name="Wang L."/>
            <person name="Qu L."/>
            <person name="Liu H."/>
            <person name="Sun Y."/>
            <person name="Le M."/>
            <person name="Wang Q."/>
            <person name="Wei S."/>
            <person name="Zheng Y."/>
            <person name="Lin W."/>
            <person name="Duan Y."/>
            <person name="Cao H."/>
            <person name="Xiong S."/>
            <person name="Wang X."/>
            <person name="Wei L."/>
            <person name="Li C."/>
            <person name="Ma Q."/>
            <person name="Ju M."/>
            <person name="Zhao R."/>
            <person name="Li G."/>
            <person name="Mu C."/>
            <person name="Tian Q."/>
            <person name="Mei H."/>
            <person name="Zhang T."/>
            <person name="Gao T."/>
            <person name="Zhang H."/>
        </authorList>
    </citation>
    <scope>NUCLEOTIDE SEQUENCE</scope>
    <source>
        <strain evidence="1">3651</strain>
    </source>
</reference>
<dbReference type="EMBL" id="JACGWO010000008">
    <property type="protein sequence ID" value="KAK4421976.1"/>
    <property type="molecule type" value="Genomic_DNA"/>
</dbReference>
<dbReference type="AlphaFoldDB" id="A0AAE1Y1B8"/>
<accession>A0AAE1Y1B8</accession>
<protein>
    <submittedName>
        <fullName evidence="1">Uncharacterized protein</fullName>
    </submittedName>
</protein>
<gene>
    <name evidence="1" type="ORF">Salat_2148300</name>
</gene>
<evidence type="ECO:0000313" key="2">
    <source>
        <dbReference type="Proteomes" id="UP001293254"/>
    </source>
</evidence>
<organism evidence="1 2">
    <name type="scientific">Sesamum alatum</name>
    <dbReference type="NCBI Taxonomy" id="300844"/>
    <lineage>
        <taxon>Eukaryota</taxon>
        <taxon>Viridiplantae</taxon>
        <taxon>Streptophyta</taxon>
        <taxon>Embryophyta</taxon>
        <taxon>Tracheophyta</taxon>
        <taxon>Spermatophyta</taxon>
        <taxon>Magnoliopsida</taxon>
        <taxon>eudicotyledons</taxon>
        <taxon>Gunneridae</taxon>
        <taxon>Pentapetalae</taxon>
        <taxon>asterids</taxon>
        <taxon>lamiids</taxon>
        <taxon>Lamiales</taxon>
        <taxon>Pedaliaceae</taxon>
        <taxon>Sesamum</taxon>
    </lineage>
</organism>
<proteinExistence type="predicted"/>
<comment type="caution">
    <text evidence="1">The sequence shown here is derived from an EMBL/GenBank/DDBJ whole genome shotgun (WGS) entry which is preliminary data.</text>
</comment>
<dbReference type="Proteomes" id="UP001293254">
    <property type="component" value="Unassembled WGS sequence"/>
</dbReference>
<keyword evidence="2" id="KW-1185">Reference proteome</keyword>
<sequence length="129" mass="14892">MKSLLMMRRKEGWTDLTGNCKTSGWLSLFVAFMIWDSKVINLLGLTIIRHHIPSVQDSIELVVTRNGLNFSRTSRLPHLSAVFSDHLPLLLSTQQRNHRLINTRKPWRFEAHWMSSPDCEQLITPILGS</sequence>
<name>A0AAE1Y1B8_9LAMI</name>